<proteinExistence type="inferred from homology"/>
<comment type="catalytic activity">
    <reaction evidence="1">
        <text>Thiol-dependent hydrolysis of ester, thioester, amide, peptide and isopeptide bonds formed by the C-terminal Gly of ubiquitin (a 76-residue protein attached to proteins as an intracellular targeting signal).</text>
        <dbReference type="EC" id="3.4.19.12"/>
    </reaction>
</comment>
<dbReference type="InterPro" id="IPR006155">
    <property type="entry name" value="Josephin"/>
</dbReference>
<dbReference type="EC" id="5.6.2.3" evidence="5"/>
<keyword evidence="3" id="KW-0833">Ubl conjugation pathway</keyword>
<keyword evidence="5" id="KW-0067">ATP-binding</keyword>
<gene>
    <name evidence="8" type="ORF">PCOR1329_LOCUS15357</name>
</gene>
<dbReference type="SUPFAM" id="SSF52540">
    <property type="entry name" value="P-loop containing nucleoside triphosphate hydrolases"/>
    <property type="match status" value="2"/>
</dbReference>
<dbReference type="Pfam" id="PF05970">
    <property type="entry name" value="PIF1"/>
    <property type="match status" value="1"/>
</dbReference>
<dbReference type="Gene3D" id="3.90.70.40">
    <property type="match status" value="1"/>
</dbReference>
<evidence type="ECO:0000256" key="3">
    <source>
        <dbReference type="ARBA" id="ARBA00022786"/>
    </source>
</evidence>
<comment type="similarity">
    <text evidence="5">Belongs to the helicase family.</text>
</comment>
<dbReference type="InterPro" id="IPR010285">
    <property type="entry name" value="DNA_helicase_pif1-like_DEAD"/>
</dbReference>
<comment type="catalytic activity">
    <reaction evidence="5">
        <text>ATP + H2O = ADP + phosphate + H(+)</text>
        <dbReference type="Rhea" id="RHEA:13065"/>
        <dbReference type="ChEBI" id="CHEBI:15377"/>
        <dbReference type="ChEBI" id="CHEBI:15378"/>
        <dbReference type="ChEBI" id="CHEBI:30616"/>
        <dbReference type="ChEBI" id="CHEBI:43474"/>
        <dbReference type="ChEBI" id="CHEBI:456216"/>
        <dbReference type="EC" id="5.6.2.3"/>
    </reaction>
</comment>
<evidence type="ECO:0000256" key="2">
    <source>
        <dbReference type="ARBA" id="ARBA00022670"/>
    </source>
</evidence>
<feature type="region of interest" description="Disordered" evidence="6">
    <location>
        <begin position="1345"/>
        <end position="1402"/>
    </location>
</feature>
<keyword evidence="9" id="KW-1185">Reference proteome</keyword>
<organism evidence="8 9">
    <name type="scientific">Prorocentrum cordatum</name>
    <dbReference type="NCBI Taxonomy" id="2364126"/>
    <lineage>
        <taxon>Eukaryota</taxon>
        <taxon>Sar</taxon>
        <taxon>Alveolata</taxon>
        <taxon>Dinophyceae</taxon>
        <taxon>Prorocentrales</taxon>
        <taxon>Prorocentraceae</taxon>
        <taxon>Prorocentrum</taxon>
    </lineage>
</organism>
<keyword evidence="5" id="KW-0234">DNA repair</keyword>
<dbReference type="EMBL" id="CAUYUJ010004640">
    <property type="protein sequence ID" value="CAK0810369.1"/>
    <property type="molecule type" value="Genomic_DNA"/>
</dbReference>
<feature type="compositionally biased region" description="Low complexity" evidence="6">
    <location>
        <begin position="18"/>
        <end position="35"/>
    </location>
</feature>
<evidence type="ECO:0000256" key="5">
    <source>
        <dbReference type="RuleBase" id="RU363044"/>
    </source>
</evidence>
<reference evidence="8" key="1">
    <citation type="submission" date="2023-10" db="EMBL/GenBank/DDBJ databases">
        <authorList>
            <person name="Chen Y."/>
            <person name="Shah S."/>
            <person name="Dougan E. K."/>
            <person name="Thang M."/>
            <person name="Chan C."/>
        </authorList>
    </citation>
    <scope>NUCLEOTIDE SEQUENCE [LARGE SCALE GENOMIC DNA]</scope>
</reference>
<feature type="region of interest" description="Disordered" evidence="6">
    <location>
        <begin position="1"/>
        <end position="48"/>
    </location>
</feature>
<keyword evidence="5" id="KW-0227">DNA damage</keyword>
<feature type="compositionally biased region" description="Basic and acidic residues" evidence="6">
    <location>
        <begin position="1361"/>
        <end position="1379"/>
    </location>
</feature>
<evidence type="ECO:0000259" key="7">
    <source>
        <dbReference type="SMART" id="SM01246"/>
    </source>
</evidence>
<keyword evidence="5" id="KW-0347">Helicase</keyword>
<accession>A0ABN9QYQ6</accession>
<name>A0ABN9QYQ6_9DINO</name>
<evidence type="ECO:0000256" key="6">
    <source>
        <dbReference type="SAM" id="MobiDB-lite"/>
    </source>
</evidence>
<feature type="domain" description="Josephin" evidence="7">
    <location>
        <begin position="1481"/>
        <end position="1634"/>
    </location>
</feature>
<evidence type="ECO:0000256" key="1">
    <source>
        <dbReference type="ARBA" id="ARBA00000707"/>
    </source>
</evidence>
<dbReference type="Proteomes" id="UP001189429">
    <property type="component" value="Unassembled WGS sequence"/>
</dbReference>
<dbReference type="InterPro" id="IPR049163">
    <property type="entry name" value="Pif1-like_2B_dom"/>
</dbReference>
<keyword evidence="5" id="KW-0233">DNA recombination</keyword>
<keyword evidence="5" id="KW-0547">Nucleotide-binding</keyword>
<comment type="caution">
    <text evidence="8">The sequence shown here is derived from an EMBL/GenBank/DDBJ whole genome shotgun (WGS) entry which is preliminary data.</text>
</comment>
<dbReference type="PANTHER" id="PTHR10492">
    <property type="match status" value="1"/>
</dbReference>
<dbReference type="PANTHER" id="PTHR10492:SF57">
    <property type="entry name" value="ATP-DEPENDENT DNA HELICASE"/>
    <property type="match status" value="1"/>
</dbReference>
<evidence type="ECO:0000313" key="9">
    <source>
        <dbReference type="Proteomes" id="UP001189429"/>
    </source>
</evidence>
<dbReference type="CDD" id="cd18809">
    <property type="entry name" value="SF1_C_RecD"/>
    <property type="match status" value="1"/>
</dbReference>
<comment type="cofactor">
    <cofactor evidence="5">
        <name>Mg(2+)</name>
        <dbReference type="ChEBI" id="CHEBI:18420"/>
    </cofactor>
</comment>
<evidence type="ECO:0000256" key="4">
    <source>
        <dbReference type="ARBA" id="ARBA00022801"/>
    </source>
</evidence>
<sequence length="1638" mass="179499">MAPKAPTFTPNKRAKTQTPGSPSAVGAASTSASTPPSAPRDLRKLSAEAKARVFEAQPRRQPEKPPSADIQLCVTKYTDVSRTLWPDSPPAVPLWGVRLGHAAWPSLETQVLKALEDYLVIQNKEDEEWPKDLKELRSLQNIAVCVAGKDSHGDQGLPIQTWSVVIWVAGDADALSNALMLLDSFIMFRAQHPRIADKKPWPAVSSLKVKLHLPSGMTLPGYAADDMSISTTMITDAGPPPLSILQAPPPFSNRIVMASVDIVDANTVVLAWDGRTYPFREKFDVAGLPRVADNLRVLPEDMTDMSNPTNYAFALNVFNSVLENVVCHITIPWDTVPQDGKVLELLTEISDKTNIFTNIIGASAQCHAPATTTLLGVPYCDAHARQFRGERMAVLDLCRHSDDNVLPHRGSAMTHQCQHCGAYNFSEELIKNKHFSICCQNGKLTTKQIRTLPQPPPELLELLQGGSATARTAAASLKLYNNAFSFVSYGSECFDTLASGRGPPVMICHGTVYHNAGFLFPQEGATPKCAQLYLYDHNVATQHRQGNAYYENLDADWLRRFAAMMTRVCPYVQTYRQMQTIAQQHHAPTVQLALAASKENDMRRYNKPQTLEPAVIFASGDGAHRHSKDIVVWPREEGYEAHRIHEDSEHVDPLAYPLLFPYGDPGPRWYLYLLLLHTPGARCWEDLVTATAENGDRRFFETLAWCPGTLAWKPTGIPDYKAACQARGLTTSDDEYKFALADAAHTKHARALRTLFAMALLHADVSNPLALFEEFADDLADDFARDHSTEEAQNMCLQALQDTLCQAGKLLSEFGLPAPKATDASGPQNRDLQRELDYVPRDEAEAAAAKRALLNEAQLGAYEAILAAVAAETPFVAFIDGPGGTGKTFLYETVLHAVRSESKVALACAWSGIAAVLLPGGRTCHSRFGLPVPMPTEDVQSNIAANSNRASVLKAASIVIWDEAPMAPREAVECVDRLLQDIMGTEVMFGGKVVVFGGDFRQVLPVMPRASRDEIVEHSLKNSDPWRTGRVEIFHLVENMRAALDKGWQRYLLDVGDGSTPFATEIGPQAIRLREDIVAPTGWGPADLAGHVFPDLPTQAQAIVAAPDAAEPLCYFRDRAILAPTNAVADAVNATLLEALPASTQVTYYSIDDIDAGTPEERNLWPVDFLNSLSPNGLPPHALTVAPGALVMLLRNLNPDEGLINGVRAVILRAAPRVLEVVLVSGSKAGQRAFIPRLPLAPKNPDLPFILRRTQFPVKLAWCMTVNKAQGQSLKKVALYLPQPVFSHGQLYVALSRVGSSRDMLVLVNDTDEQGYRSEVADADAGTYTNNVVWTEVLLEHAQAHARDQTDLQMRGRTPPFKHDNTARSFDPEQPRPDFGDFIDEASGAPPTPHQSPRQTNTDDVATEADEFGVVLSTAPSGNAHFSSAMHPPDTVAAPSAPARGTALPFEDVPGEIEGVANAGDSAADDAPQRFQGHFERQRGARCGLHAINNAVGYQLLNEGLLRQACALYLEQSAREGNIEHSDAHIDGDGNYSEALLSFALQWHHNLYELNLNNPFLEAEESMLRIYAPDVVGALINENNVHWSAIRTQEGRLWRLDSSQPKPIPINWSQFRNLITTFRKVYPVMCISTEGVPS</sequence>
<dbReference type="SMART" id="SM01246">
    <property type="entry name" value="Josephin"/>
    <property type="match status" value="1"/>
</dbReference>
<dbReference type="Gene3D" id="1.10.287.10">
    <property type="entry name" value="S15/NS1, RNA-binding"/>
    <property type="match status" value="1"/>
</dbReference>
<dbReference type="Gene3D" id="3.40.50.300">
    <property type="entry name" value="P-loop containing nucleotide triphosphate hydrolases"/>
    <property type="match status" value="1"/>
</dbReference>
<evidence type="ECO:0000313" key="8">
    <source>
        <dbReference type="EMBL" id="CAK0810369.1"/>
    </source>
</evidence>
<protein>
    <recommendedName>
        <fullName evidence="5">ATP-dependent DNA helicase</fullName>
        <ecNumber evidence="5">5.6.2.3</ecNumber>
    </recommendedName>
</protein>
<keyword evidence="4 5" id="KW-0378">Hydrolase</keyword>
<dbReference type="Pfam" id="PF21530">
    <property type="entry name" value="Pif1_2B_dom"/>
    <property type="match status" value="1"/>
</dbReference>
<dbReference type="Pfam" id="PF02099">
    <property type="entry name" value="Josephin"/>
    <property type="match status" value="1"/>
</dbReference>
<dbReference type="InterPro" id="IPR027417">
    <property type="entry name" value="P-loop_NTPase"/>
</dbReference>
<keyword evidence="2" id="KW-0645">Protease</keyword>